<dbReference type="PANTHER" id="PTHR33371:SF4">
    <property type="entry name" value="INTERMEMBRANE PHOSPHOLIPID TRANSPORT SYSTEM BINDING PROTEIN MLAD"/>
    <property type="match status" value="1"/>
</dbReference>
<dbReference type="GO" id="GO:0005548">
    <property type="term" value="F:phospholipid transporter activity"/>
    <property type="evidence" value="ECO:0007669"/>
    <property type="project" value="TreeGrafter"/>
</dbReference>
<protein>
    <submittedName>
        <fullName evidence="2">Phospholipid/cholesterol/gamma-HCH transport system substrate-binding protein</fullName>
    </submittedName>
</protein>
<dbReference type="NCBIfam" id="TIGR04430">
    <property type="entry name" value="OM_asym_MlaD"/>
    <property type="match status" value="1"/>
</dbReference>
<evidence type="ECO:0000313" key="2">
    <source>
        <dbReference type="EMBL" id="SCZ50569.1"/>
    </source>
</evidence>
<dbReference type="Pfam" id="PF02470">
    <property type="entry name" value="MlaD"/>
    <property type="match status" value="1"/>
</dbReference>
<keyword evidence="3" id="KW-1185">Reference proteome</keyword>
<dbReference type="AlphaFoldDB" id="A0A1G5PND8"/>
<dbReference type="InterPro" id="IPR003399">
    <property type="entry name" value="Mce/MlaD"/>
</dbReference>
<evidence type="ECO:0000313" key="3">
    <source>
        <dbReference type="Proteomes" id="UP000199648"/>
    </source>
</evidence>
<dbReference type="Proteomes" id="UP000199648">
    <property type="component" value="Unassembled WGS sequence"/>
</dbReference>
<accession>A0A1G5PND8</accession>
<dbReference type="InterPro" id="IPR052336">
    <property type="entry name" value="MlaD_Phospholipid_Transporter"/>
</dbReference>
<dbReference type="EMBL" id="FMWD01000001">
    <property type="protein sequence ID" value="SCZ50569.1"/>
    <property type="molecule type" value="Genomic_DNA"/>
</dbReference>
<name>A0A1G5PND8_9GAMM</name>
<dbReference type="OrthoDB" id="9788420at2"/>
<evidence type="ECO:0000259" key="1">
    <source>
        <dbReference type="Pfam" id="PF02470"/>
    </source>
</evidence>
<dbReference type="GO" id="GO:0005543">
    <property type="term" value="F:phospholipid binding"/>
    <property type="evidence" value="ECO:0007669"/>
    <property type="project" value="TreeGrafter"/>
</dbReference>
<proteinExistence type="predicted"/>
<dbReference type="InterPro" id="IPR030970">
    <property type="entry name" value="ABC_MlaD"/>
</dbReference>
<organism evidence="2 3">
    <name type="scientific">Thiohalomonas denitrificans</name>
    <dbReference type="NCBI Taxonomy" id="415747"/>
    <lineage>
        <taxon>Bacteria</taxon>
        <taxon>Pseudomonadati</taxon>
        <taxon>Pseudomonadota</taxon>
        <taxon>Gammaproteobacteria</taxon>
        <taxon>Thiohalomonadales</taxon>
        <taxon>Thiohalomonadaceae</taxon>
        <taxon>Thiohalomonas</taxon>
    </lineage>
</organism>
<dbReference type="PANTHER" id="PTHR33371">
    <property type="entry name" value="INTERMEMBRANE PHOSPHOLIPID TRANSPORT SYSTEM BINDING PROTEIN MLAD-RELATED"/>
    <property type="match status" value="1"/>
</dbReference>
<reference evidence="2 3" key="1">
    <citation type="submission" date="2016-10" db="EMBL/GenBank/DDBJ databases">
        <authorList>
            <person name="de Groot N.N."/>
        </authorList>
    </citation>
    <scope>NUCLEOTIDE SEQUENCE [LARGE SCALE GENOMIC DNA]</scope>
    <source>
        <strain evidence="2 3">HLD2</strain>
    </source>
</reference>
<sequence>MRSRMIEIWVGVFVAGGLAALSMLAMQVSNLTSVGEADGYEIKARFDNISGLNVRSPVTMAGVRIGRVVDIDFDEKTFEAVVSMRIESQYDQLPEDSSASVFTSGLLGEKYVGLEPGGALDNLADGDVIHLTQSSLVLERLIGQFLFSQGSDDSKEGAEP</sequence>
<feature type="domain" description="Mce/MlaD" evidence="1">
    <location>
        <begin position="38"/>
        <end position="117"/>
    </location>
</feature>
<dbReference type="STRING" id="415747.SAMN03097708_00447"/>
<gene>
    <name evidence="2" type="ORF">SAMN03097708_00447</name>
</gene>